<dbReference type="Pfam" id="PF01467">
    <property type="entry name" value="CTP_transf_like"/>
    <property type="match status" value="1"/>
</dbReference>
<feature type="domain" description="Cytidyltransferase-like" evidence="12">
    <location>
        <begin position="7"/>
        <end position="182"/>
    </location>
</feature>
<dbReference type="GO" id="GO:0009435">
    <property type="term" value="P:NAD+ biosynthetic process"/>
    <property type="evidence" value="ECO:0007669"/>
    <property type="project" value="UniProtKB-UniRule"/>
</dbReference>
<dbReference type="EC" id="2.7.7.18" evidence="11"/>
<comment type="caution">
    <text evidence="13">The sequence shown here is derived from an EMBL/GenBank/DDBJ whole genome shotgun (WGS) entry which is preliminary data.</text>
</comment>
<gene>
    <name evidence="11" type="primary">nadD</name>
    <name evidence="13" type="ORF">DIZ80_05640</name>
</gene>
<keyword evidence="4 11" id="KW-0662">Pyridine nucleotide biosynthesis</keyword>
<proteinExistence type="inferred from homology"/>
<dbReference type="SUPFAM" id="SSF52374">
    <property type="entry name" value="Nucleotidylyl transferase"/>
    <property type="match status" value="1"/>
</dbReference>
<dbReference type="InterPro" id="IPR014729">
    <property type="entry name" value="Rossmann-like_a/b/a_fold"/>
</dbReference>
<keyword evidence="8 11" id="KW-0067">ATP-binding</keyword>
<keyword evidence="6 11" id="KW-0548">Nucleotidyltransferase</keyword>
<sequence length="209" mass="23630">MNKLIGILGGTFDPIHYGHLRPALDIMQQVGLSEVRFTPNRIPPHRETPKLSDLQRSELVELAISDTPGFVLDGRELQRDGPSYMVDTLQSLKDDFPEDALCLMMGMDAFNGLQQWHRWNSLLELSHIIVTTRPEVEMAEFAMQDPISSVLTDDPQRLLQRPAGQILLQSVTQLDISASQIRSYLSAGRSTQYLLPETVREKLEQAYAE</sequence>
<dbReference type="PANTHER" id="PTHR39321">
    <property type="entry name" value="NICOTINATE-NUCLEOTIDE ADENYLYLTRANSFERASE-RELATED"/>
    <property type="match status" value="1"/>
</dbReference>
<dbReference type="Proteomes" id="UP000254266">
    <property type="component" value="Unassembled WGS sequence"/>
</dbReference>
<dbReference type="InterPro" id="IPR004821">
    <property type="entry name" value="Cyt_trans-like"/>
</dbReference>
<evidence type="ECO:0000313" key="14">
    <source>
        <dbReference type="Proteomes" id="UP000254266"/>
    </source>
</evidence>
<comment type="similarity">
    <text evidence="3 11">Belongs to the NadD family.</text>
</comment>
<comment type="function">
    <text evidence="1 11">Catalyzes the reversible adenylation of nicotinate mononucleotide (NaMN) to nicotinic acid adenine dinucleotide (NaAD).</text>
</comment>
<evidence type="ECO:0000256" key="1">
    <source>
        <dbReference type="ARBA" id="ARBA00002324"/>
    </source>
</evidence>
<organism evidence="13 14">
    <name type="scientific">endosymbiont of Galathealinum brachiosum</name>
    <dbReference type="NCBI Taxonomy" id="2200906"/>
    <lineage>
        <taxon>Bacteria</taxon>
        <taxon>Pseudomonadati</taxon>
        <taxon>Pseudomonadota</taxon>
        <taxon>Gammaproteobacteria</taxon>
        <taxon>sulfur-oxidizing symbionts</taxon>
    </lineage>
</organism>
<protein>
    <recommendedName>
        <fullName evidence="11">Probable nicotinate-nucleotide adenylyltransferase</fullName>
        <ecNumber evidence="11">2.7.7.18</ecNumber>
    </recommendedName>
    <alternativeName>
        <fullName evidence="11">Deamido-NAD(+) diphosphorylase</fullName>
    </alternativeName>
    <alternativeName>
        <fullName evidence="11">Deamido-NAD(+) pyrophosphorylase</fullName>
    </alternativeName>
    <alternativeName>
        <fullName evidence="11">Nicotinate mononucleotide adenylyltransferase</fullName>
        <shortName evidence="11">NaMN adenylyltransferase</shortName>
    </alternativeName>
</protein>
<evidence type="ECO:0000259" key="12">
    <source>
        <dbReference type="Pfam" id="PF01467"/>
    </source>
</evidence>
<accession>A0A370DLB1</accession>
<dbReference type="PANTHER" id="PTHR39321:SF3">
    <property type="entry name" value="PHOSPHOPANTETHEINE ADENYLYLTRANSFERASE"/>
    <property type="match status" value="1"/>
</dbReference>
<name>A0A370DLB1_9GAMM</name>
<dbReference type="AlphaFoldDB" id="A0A370DLB1"/>
<evidence type="ECO:0000256" key="11">
    <source>
        <dbReference type="HAMAP-Rule" id="MF_00244"/>
    </source>
</evidence>
<keyword evidence="5 11" id="KW-0808">Transferase</keyword>
<evidence type="ECO:0000256" key="9">
    <source>
        <dbReference type="ARBA" id="ARBA00023027"/>
    </source>
</evidence>
<dbReference type="Gene3D" id="3.40.50.620">
    <property type="entry name" value="HUPs"/>
    <property type="match status" value="1"/>
</dbReference>
<comment type="catalytic activity">
    <reaction evidence="10 11">
        <text>nicotinate beta-D-ribonucleotide + ATP + H(+) = deamido-NAD(+) + diphosphate</text>
        <dbReference type="Rhea" id="RHEA:22860"/>
        <dbReference type="ChEBI" id="CHEBI:15378"/>
        <dbReference type="ChEBI" id="CHEBI:30616"/>
        <dbReference type="ChEBI" id="CHEBI:33019"/>
        <dbReference type="ChEBI" id="CHEBI:57502"/>
        <dbReference type="ChEBI" id="CHEBI:58437"/>
        <dbReference type="EC" id="2.7.7.18"/>
    </reaction>
</comment>
<evidence type="ECO:0000256" key="7">
    <source>
        <dbReference type="ARBA" id="ARBA00022741"/>
    </source>
</evidence>
<dbReference type="NCBIfam" id="NF000839">
    <property type="entry name" value="PRK00071.1-1"/>
    <property type="match status" value="1"/>
</dbReference>
<evidence type="ECO:0000256" key="6">
    <source>
        <dbReference type="ARBA" id="ARBA00022695"/>
    </source>
</evidence>
<evidence type="ECO:0000256" key="4">
    <source>
        <dbReference type="ARBA" id="ARBA00022642"/>
    </source>
</evidence>
<reference evidence="13 14" key="1">
    <citation type="journal article" date="2018" name="ISME J.">
        <title>Endosymbiont genomes yield clues of tubeworm success.</title>
        <authorList>
            <person name="Li Y."/>
            <person name="Liles M.R."/>
            <person name="Halanych K.M."/>
        </authorList>
    </citation>
    <scope>NUCLEOTIDE SEQUENCE [LARGE SCALE GENOMIC DNA]</scope>
    <source>
        <strain evidence="13">A1464</strain>
    </source>
</reference>
<comment type="pathway">
    <text evidence="2 11">Cofactor biosynthesis; NAD(+) biosynthesis; deamido-NAD(+) from nicotinate D-ribonucleotide: step 1/1.</text>
</comment>
<evidence type="ECO:0000256" key="2">
    <source>
        <dbReference type="ARBA" id="ARBA00005019"/>
    </source>
</evidence>
<dbReference type="NCBIfam" id="TIGR00482">
    <property type="entry name" value="nicotinate (nicotinamide) nucleotide adenylyltransferase"/>
    <property type="match status" value="1"/>
</dbReference>
<evidence type="ECO:0000256" key="8">
    <source>
        <dbReference type="ARBA" id="ARBA00022840"/>
    </source>
</evidence>
<keyword evidence="14" id="KW-1185">Reference proteome</keyword>
<dbReference type="GO" id="GO:0004515">
    <property type="term" value="F:nicotinate-nucleotide adenylyltransferase activity"/>
    <property type="evidence" value="ECO:0007669"/>
    <property type="project" value="UniProtKB-UniRule"/>
</dbReference>
<dbReference type="HAMAP" id="MF_00244">
    <property type="entry name" value="NaMN_adenylyltr"/>
    <property type="match status" value="1"/>
</dbReference>
<dbReference type="CDD" id="cd02165">
    <property type="entry name" value="NMNAT"/>
    <property type="match status" value="1"/>
</dbReference>
<dbReference type="UniPathway" id="UPA00253">
    <property type="reaction ID" value="UER00332"/>
</dbReference>
<dbReference type="EMBL" id="QFXC01000007">
    <property type="protein sequence ID" value="RDH84946.1"/>
    <property type="molecule type" value="Genomic_DNA"/>
</dbReference>
<evidence type="ECO:0000256" key="5">
    <source>
        <dbReference type="ARBA" id="ARBA00022679"/>
    </source>
</evidence>
<evidence type="ECO:0000313" key="13">
    <source>
        <dbReference type="EMBL" id="RDH84946.1"/>
    </source>
</evidence>
<dbReference type="InterPro" id="IPR005248">
    <property type="entry name" value="NadD/NMNAT"/>
</dbReference>
<evidence type="ECO:0000256" key="10">
    <source>
        <dbReference type="ARBA" id="ARBA00048721"/>
    </source>
</evidence>
<evidence type="ECO:0000256" key="3">
    <source>
        <dbReference type="ARBA" id="ARBA00009014"/>
    </source>
</evidence>
<keyword evidence="9 11" id="KW-0520">NAD</keyword>
<dbReference type="GO" id="GO:0005524">
    <property type="term" value="F:ATP binding"/>
    <property type="evidence" value="ECO:0007669"/>
    <property type="project" value="UniProtKB-KW"/>
</dbReference>
<keyword evidence="7 11" id="KW-0547">Nucleotide-binding</keyword>